<feature type="transmembrane region" description="Helical" evidence="1">
    <location>
        <begin position="127"/>
        <end position="147"/>
    </location>
</feature>
<feature type="transmembrane region" description="Helical" evidence="1">
    <location>
        <begin position="103"/>
        <end position="121"/>
    </location>
</feature>
<keyword evidence="1" id="KW-1133">Transmembrane helix</keyword>
<dbReference type="GO" id="GO:0004190">
    <property type="term" value="F:aspartic-type endopeptidase activity"/>
    <property type="evidence" value="ECO:0007669"/>
    <property type="project" value="TreeGrafter"/>
</dbReference>
<keyword evidence="4" id="KW-1185">Reference proteome</keyword>
<organism evidence="3 4">
    <name type="scientific">Peptoniphilus porci</name>
    <dbReference type="NCBI Taxonomy" id="2652280"/>
    <lineage>
        <taxon>Bacteria</taxon>
        <taxon>Bacillati</taxon>
        <taxon>Bacillota</taxon>
        <taxon>Tissierellia</taxon>
        <taxon>Tissierellales</taxon>
        <taxon>Peptoniphilaceae</taxon>
        <taxon>Peptoniphilus</taxon>
    </lineage>
</organism>
<evidence type="ECO:0000259" key="2">
    <source>
        <dbReference type="Pfam" id="PF06750"/>
    </source>
</evidence>
<dbReference type="EMBL" id="MJIH01000001">
    <property type="protein sequence ID" value="OLR64302.1"/>
    <property type="molecule type" value="Genomic_DNA"/>
</dbReference>
<sequence>MENNFYKITLIFLVFMLGGSFASFYHVFVNRREKKEDFIFARSHCDNCNRKLAFYEIIPVFSYIYLKGKCKSCGEKIGIDKFLTEILISILSVLNFFKYGNSLYTILFIVIITVAIFIGIIDLKTGYIYNIDLFIILVFILLLKLLAEENILNSLKFSLGIGLFFFMLYKFTEMMGLGDVYYSFIMGFFANNLLEAFNLFKDSFLIAAIFSIILILLKKKSFKDSIAFGPFISISIIIFILCR</sequence>
<feature type="domain" description="Prepilin peptidase A24 N-terminal" evidence="2">
    <location>
        <begin position="17"/>
        <end position="98"/>
    </location>
</feature>
<feature type="transmembrane region" description="Helical" evidence="1">
    <location>
        <begin position="6"/>
        <end position="28"/>
    </location>
</feature>
<evidence type="ECO:0000256" key="1">
    <source>
        <dbReference type="SAM" id="Phobius"/>
    </source>
</evidence>
<protein>
    <submittedName>
        <fullName evidence="3">Peptidase A24</fullName>
    </submittedName>
</protein>
<dbReference type="PANTHER" id="PTHR30487:SF0">
    <property type="entry name" value="PREPILIN LEADER PEPTIDASE_N-METHYLTRANSFERASE-RELATED"/>
    <property type="match status" value="1"/>
</dbReference>
<keyword evidence="1" id="KW-0812">Transmembrane</keyword>
<gene>
    <name evidence="3" type="ORF">BIV18_01445</name>
</gene>
<feature type="transmembrane region" description="Helical" evidence="1">
    <location>
        <begin position="159"/>
        <end position="184"/>
    </location>
</feature>
<dbReference type="PANTHER" id="PTHR30487">
    <property type="entry name" value="TYPE 4 PREPILIN-LIKE PROTEINS LEADER PEPTIDE-PROCESSING ENZYME"/>
    <property type="match status" value="1"/>
</dbReference>
<keyword evidence="1" id="KW-0472">Membrane</keyword>
<dbReference type="InterPro" id="IPR050882">
    <property type="entry name" value="Prepilin_peptidase/N-MTase"/>
</dbReference>
<dbReference type="STRING" id="1465756.BIV18_01445"/>
<accession>A0A1U7LXZ7</accession>
<dbReference type="Proteomes" id="UP000187166">
    <property type="component" value="Unassembled WGS sequence"/>
</dbReference>
<dbReference type="GO" id="GO:0005886">
    <property type="term" value="C:plasma membrane"/>
    <property type="evidence" value="ECO:0007669"/>
    <property type="project" value="TreeGrafter"/>
</dbReference>
<dbReference type="InterPro" id="IPR010627">
    <property type="entry name" value="Prepilin_pept_A24_N"/>
</dbReference>
<reference evidence="3 4" key="1">
    <citation type="journal article" date="2016" name="Appl. Environ. Microbiol.">
        <title>Function and Phylogeny of Bacterial Butyryl Coenzyme A:Acetate Transferases and Their Diversity in the Proximal Colon of Swine.</title>
        <authorList>
            <person name="Trachsel J."/>
            <person name="Bayles D.O."/>
            <person name="Looft T."/>
            <person name="Levine U.Y."/>
            <person name="Allen H.K."/>
        </authorList>
    </citation>
    <scope>NUCLEOTIDE SEQUENCE [LARGE SCALE GENOMIC DNA]</scope>
    <source>
        <strain evidence="3 4">35-6-1</strain>
    </source>
</reference>
<dbReference type="AlphaFoldDB" id="A0A1U7LXZ7"/>
<comment type="caution">
    <text evidence="3">The sequence shown here is derived from an EMBL/GenBank/DDBJ whole genome shotgun (WGS) entry which is preliminary data.</text>
</comment>
<feature type="transmembrane region" description="Helical" evidence="1">
    <location>
        <begin position="224"/>
        <end position="241"/>
    </location>
</feature>
<dbReference type="Pfam" id="PF06750">
    <property type="entry name" value="A24_N_bact"/>
    <property type="match status" value="1"/>
</dbReference>
<evidence type="ECO:0000313" key="3">
    <source>
        <dbReference type="EMBL" id="OLR64302.1"/>
    </source>
</evidence>
<evidence type="ECO:0000313" key="4">
    <source>
        <dbReference type="Proteomes" id="UP000187166"/>
    </source>
</evidence>
<proteinExistence type="predicted"/>
<dbReference type="GO" id="GO:0006465">
    <property type="term" value="P:signal peptide processing"/>
    <property type="evidence" value="ECO:0007669"/>
    <property type="project" value="TreeGrafter"/>
</dbReference>
<name>A0A1U7LXZ7_9FIRM</name>
<feature type="transmembrane region" description="Helical" evidence="1">
    <location>
        <begin position="196"/>
        <end position="217"/>
    </location>
</feature>